<keyword evidence="11" id="KW-1185">Reference proteome</keyword>
<dbReference type="Gene3D" id="3.40.50.2000">
    <property type="entry name" value="Glycogen Phosphorylase B"/>
    <property type="match status" value="1"/>
</dbReference>
<dbReference type="GO" id="GO:0009245">
    <property type="term" value="P:lipid A biosynthetic process"/>
    <property type="evidence" value="ECO:0007669"/>
    <property type="project" value="TreeGrafter"/>
</dbReference>
<evidence type="ECO:0000256" key="3">
    <source>
        <dbReference type="ARBA" id="ARBA00019077"/>
    </source>
</evidence>
<dbReference type="RefSeq" id="WP_060935724.1">
    <property type="nucleotide sequence ID" value="NZ_KQ960457.1"/>
</dbReference>
<dbReference type="GO" id="GO:0009244">
    <property type="term" value="P:lipopolysaccharide core region biosynthetic process"/>
    <property type="evidence" value="ECO:0007669"/>
    <property type="project" value="UniProtKB-UniRule"/>
</dbReference>
<evidence type="ECO:0000256" key="5">
    <source>
        <dbReference type="ARBA" id="ARBA00031445"/>
    </source>
</evidence>
<keyword evidence="8" id="KW-0472">Membrane</keyword>
<accession>A0A134B4R4</accession>
<feature type="active site" description="Proton acceptor" evidence="7">
    <location>
        <position position="59"/>
    </location>
</feature>
<dbReference type="InterPro" id="IPR007507">
    <property type="entry name" value="Glycos_transf_N"/>
</dbReference>
<evidence type="ECO:0000256" key="7">
    <source>
        <dbReference type="PIRSR" id="PIRSR639901-1"/>
    </source>
</evidence>
<dbReference type="AlphaFoldDB" id="A0A134B4R4"/>
<dbReference type="GO" id="GO:0043842">
    <property type="term" value="F:Kdo transferase activity"/>
    <property type="evidence" value="ECO:0007669"/>
    <property type="project" value="UniProtKB-EC"/>
</dbReference>
<proteinExistence type="inferred from homology"/>
<dbReference type="InterPro" id="IPR039901">
    <property type="entry name" value="Kdotransferase"/>
</dbReference>
<dbReference type="OrthoDB" id="9789797at2"/>
<reference evidence="11" key="1">
    <citation type="submission" date="2016-01" db="EMBL/GenBank/DDBJ databases">
        <authorList>
            <person name="Mitreva M."/>
            <person name="Pepin K.H."/>
            <person name="Mihindukulasuriya K.A."/>
            <person name="Fulton R."/>
            <person name="Fronick C."/>
            <person name="O'Laughlin M."/>
            <person name="Miner T."/>
            <person name="Herter B."/>
            <person name="Rosa B.A."/>
            <person name="Cordes M."/>
            <person name="Tomlinson C."/>
            <person name="Wollam A."/>
            <person name="Palsikar V.B."/>
            <person name="Mardis E.R."/>
            <person name="Wilson R.K."/>
        </authorList>
    </citation>
    <scope>NUCLEOTIDE SEQUENCE [LARGE SCALE GENOMIC DNA]</scope>
    <source>
        <strain evidence="11">KA00683</strain>
    </source>
</reference>
<comment type="subcellular location">
    <subcellularLocation>
        <location evidence="8">Cell membrane</location>
    </subcellularLocation>
</comment>
<name>A0A134B4R4_9PORP</name>
<dbReference type="PANTHER" id="PTHR42755:SF1">
    <property type="entry name" value="3-DEOXY-D-MANNO-OCTULOSONIC ACID TRANSFERASE, MITOCHONDRIAL-RELATED"/>
    <property type="match status" value="1"/>
</dbReference>
<comment type="pathway">
    <text evidence="1 8">Bacterial outer membrane biogenesis; LPS core biosynthesis.</text>
</comment>
<evidence type="ECO:0000313" key="10">
    <source>
        <dbReference type="EMBL" id="KXB74916.1"/>
    </source>
</evidence>
<dbReference type="PATRIC" id="fig|322095.3.peg.1541"/>
<gene>
    <name evidence="10" type="ORF">HMPREF3185_01565</name>
</gene>
<dbReference type="InterPro" id="IPR038107">
    <property type="entry name" value="Glycos_transf_N_sf"/>
</dbReference>
<evidence type="ECO:0000259" key="9">
    <source>
        <dbReference type="Pfam" id="PF04413"/>
    </source>
</evidence>
<evidence type="ECO:0000313" key="11">
    <source>
        <dbReference type="Proteomes" id="UP000070224"/>
    </source>
</evidence>
<keyword evidence="8" id="KW-1003">Cell membrane</keyword>
<evidence type="ECO:0000256" key="4">
    <source>
        <dbReference type="ARBA" id="ARBA00022679"/>
    </source>
</evidence>
<dbReference type="Proteomes" id="UP000070224">
    <property type="component" value="Unassembled WGS sequence"/>
</dbReference>
<sequence length="412" mass="46706">MNPLYSFAGIAASALLHLVAPFHRKARLIIEGRRETPQRLKGLTADRPVVWFHASSLGEFEQGRPLMEAWRKAHPEYQILLSFFSPSGYEVRRDYAGADVVVYLPSDRSSSVRRFLDLAHPAVAIFIKYDFWPTMLSELATRSIPTYLVSAIFRPDQLFFRSYGGWYLRLLHLFRRLYVQDEASRTLLLEHGVESVKVTGDTRFDRVEEIARAAKDIPTVAELSRGRRLLVVGSSWPEDEAILLPYFNEEAPEDFALVLAPHEIHEEHLRAIESGIKRPSIRLSEYDEAKGLPEGTACIIIDCFGLLSSVYRYGTWAYVGGGFGKSVHNTLEAAVYGIPVFFGPEIHKHREVRELVKRSSGFILHDRAELSQLLQRFSSEEECKALEARTRAYFSEECGATAAILSDILPSE</sequence>
<dbReference type="Pfam" id="PF04413">
    <property type="entry name" value="Glycos_transf_N"/>
    <property type="match status" value="1"/>
</dbReference>
<keyword evidence="4 8" id="KW-0808">Transferase</keyword>
<evidence type="ECO:0000256" key="8">
    <source>
        <dbReference type="RuleBase" id="RU365103"/>
    </source>
</evidence>
<comment type="catalytic activity">
    <reaction evidence="6 8">
        <text>lipid IVA (E. coli) + CMP-3-deoxy-beta-D-manno-octulosonate = alpha-Kdo-(2-&gt;6)-lipid IVA (E. coli) + CMP + H(+)</text>
        <dbReference type="Rhea" id="RHEA:28066"/>
        <dbReference type="ChEBI" id="CHEBI:15378"/>
        <dbReference type="ChEBI" id="CHEBI:58603"/>
        <dbReference type="ChEBI" id="CHEBI:60364"/>
        <dbReference type="ChEBI" id="CHEBI:60377"/>
        <dbReference type="ChEBI" id="CHEBI:85987"/>
        <dbReference type="EC" id="2.4.99.12"/>
    </reaction>
</comment>
<dbReference type="GO" id="GO:0005886">
    <property type="term" value="C:plasma membrane"/>
    <property type="evidence" value="ECO:0007669"/>
    <property type="project" value="UniProtKB-SubCell"/>
</dbReference>
<comment type="similarity">
    <text evidence="8">Belongs to the glycosyltransferase group 1 family.</text>
</comment>
<evidence type="ECO:0000256" key="1">
    <source>
        <dbReference type="ARBA" id="ARBA00004713"/>
    </source>
</evidence>
<evidence type="ECO:0000256" key="2">
    <source>
        <dbReference type="ARBA" id="ARBA00012621"/>
    </source>
</evidence>
<dbReference type="STRING" id="322095.HMPREF3185_01565"/>
<dbReference type="EMBL" id="LSDK01000107">
    <property type="protein sequence ID" value="KXB74916.1"/>
    <property type="molecule type" value="Genomic_DNA"/>
</dbReference>
<dbReference type="UniPathway" id="UPA00958"/>
<organism evidence="10 11">
    <name type="scientific">Porphyromonas somerae</name>
    <dbReference type="NCBI Taxonomy" id="322095"/>
    <lineage>
        <taxon>Bacteria</taxon>
        <taxon>Pseudomonadati</taxon>
        <taxon>Bacteroidota</taxon>
        <taxon>Bacteroidia</taxon>
        <taxon>Bacteroidales</taxon>
        <taxon>Porphyromonadaceae</taxon>
        <taxon>Porphyromonas</taxon>
    </lineage>
</organism>
<evidence type="ECO:0000256" key="6">
    <source>
        <dbReference type="ARBA" id="ARBA00049183"/>
    </source>
</evidence>
<dbReference type="Gene3D" id="3.40.50.11720">
    <property type="entry name" value="3-Deoxy-D-manno-octulosonic-acid transferase, N-terminal domain"/>
    <property type="match status" value="1"/>
</dbReference>
<dbReference type="PANTHER" id="PTHR42755">
    <property type="entry name" value="3-DEOXY-MANNO-OCTULOSONATE CYTIDYLYLTRANSFERASE"/>
    <property type="match status" value="1"/>
</dbReference>
<feature type="domain" description="3-deoxy-D-manno-octulosonic-acid transferase N-terminal" evidence="9">
    <location>
        <begin position="38"/>
        <end position="205"/>
    </location>
</feature>
<keyword evidence="8" id="KW-0448">Lipopolysaccharide biosynthesis</keyword>
<comment type="caution">
    <text evidence="10">The sequence shown here is derived from an EMBL/GenBank/DDBJ whole genome shotgun (WGS) entry which is preliminary data.</text>
</comment>
<dbReference type="SUPFAM" id="SSF53756">
    <property type="entry name" value="UDP-Glycosyltransferase/glycogen phosphorylase"/>
    <property type="match status" value="1"/>
</dbReference>
<comment type="function">
    <text evidence="8">Involved in lipopolysaccharide (LPS) biosynthesis. Catalyzes the transfer of 3-deoxy-D-manno-octulosonate (Kdo) residue(s) from CMP-Kdo to lipid IV(A), the tetraacyldisaccharide-1,4'-bisphosphate precursor of lipid A.</text>
</comment>
<protein>
    <recommendedName>
        <fullName evidence="3 8">3-deoxy-D-manno-octulosonic acid transferase</fullName>
        <shortName evidence="8">Kdo transferase</shortName>
        <ecNumber evidence="2 8">2.4.99.12</ecNumber>
    </recommendedName>
    <alternativeName>
        <fullName evidence="5 8">Lipid IV(A) 3-deoxy-D-manno-octulosonic acid transferase</fullName>
    </alternativeName>
</protein>
<dbReference type="EC" id="2.4.99.12" evidence="2 8"/>